<feature type="compositionally biased region" description="Basic and acidic residues" evidence="15">
    <location>
        <begin position="514"/>
        <end position="525"/>
    </location>
</feature>
<keyword evidence="18" id="KW-1185">Reference proteome</keyword>
<evidence type="ECO:0000256" key="6">
    <source>
        <dbReference type="ARBA" id="ARBA00022692"/>
    </source>
</evidence>
<evidence type="ECO:0000259" key="16">
    <source>
        <dbReference type="Pfam" id="PF04757"/>
    </source>
</evidence>
<comment type="caution">
    <text evidence="17">The sequence shown here is derived from an EMBL/GenBank/DDBJ whole genome shotgun (WGS) entry which is preliminary data.</text>
</comment>
<evidence type="ECO:0000256" key="11">
    <source>
        <dbReference type="ARBA" id="ARBA00022927"/>
    </source>
</evidence>
<evidence type="ECO:0000256" key="12">
    <source>
        <dbReference type="ARBA" id="ARBA00022989"/>
    </source>
</evidence>
<dbReference type="GO" id="GO:0016740">
    <property type="term" value="F:transferase activity"/>
    <property type="evidence" value="ECO:0007669"/>
    <property type="project" value="UniProtKB-KW"/>
</dbReference>
<keyword evidence="7" id="KW-0479">Metal-binding</keyword>
<evidence type="ECO:0000256" key="14">
    <source>
        <dbReference type="ARBA" id="ARBA00023140"/>
    </source>
</evidence>
<sequence length="627" mass="69831">MDETCRHEMMLFVSRMPGNAPFATHSGCHGGSRQGPGLSGRGGAHAHRLLKPSPANLGSVATPSRYHTPSPSPSRDSAQRRPYPQPLYLHVAVSQCSQMPSADFAAAQQRIAARRAQRALQQRNHHEAPPSTAQRALSRLPFPLSTLSTAGFSVWDAIKGRSGTRPEFRVGQVDAELLDEELLTLMKDQVGEGLKYFGSHVTDHYSAEILLALRAVLWKLSIWDQNASYGAHLQGLRYTDARSSAPNRPPPKPWQKVAYGAVTVGGRYAWTKWEEYLLSASEDYTRPESPRLKLLARFSELAGSAHDVLGLASFLVFLVDGRYRTVTDRLLRLRLTPTSHSTSREVSFEYLNRQLVWHAFTEFLLFLLPLVGISRWRRILSRTFKKLRTTALSLLGRSKSNSGQDDEETKAAGELGFLPERTCAICYRDQNPTTASEADILTSSAGGGGVVGSATTDITNPYEAIPCGCIYCFVCIAQRIANQEGEGWTCLRCGETVKECRPWNGDVIEEQPRRVEHTEVHERPSTAKSVGFATGHNHHHDNELDEKALLREVDPMPEQEHVTQEEQGIMGTTQTRGLDLGESLFTESSEWARASEDRSSDDDDDEQSEEYDEDEEEEGEELGFYDQ</sequence>
<evidence type="ECO:0000256" key="1">
    <source>
        <dbReference type="ARBA" id="ARBA00004585"/>
    </source>
</evidence>
<reference evidence="17" key="1">
    <citation type="submission" date="2021-07" db="EMBL/GenBank/DDBJ databases">
        <title>Genome Resource of American Ginseng Black Spot Pathogen Alternaria panax.</title>
        <authorList>
            <person name="Qiu C."/>
            <person name="Wang W."/>
            <person name="Liu Z."/>
        </authorList>
    </citation>
    <scope>NUCLEOTIDE SEQUENCE</scope>
    <source>
        <strain evidence="17">BNCC115425</strain>
    </source>
</reference>
<dbReference type="PANTHER" id="PTHR23350:SF4">
    <property type="entry name" value="PEROXISOME BIOGENESIS FACTOR 2"/>
    <property type="match status" value="1"/>
</dbReference>
<proteinExistence type="inferred from homology"/>
<keyword evidence="10" id="KW-0862">Zinc</keyword>
<organism evidence="17 18">
    <name type="scientific">Alternaria panax</name>
    <dbReference type="NCBI Taxonomy" id="48097"/>
    <lineage>
        <taxon>Eukaryota</taxon>
        <taxon>Fungi</taxon>
        <taxon>Dikarya</taxon>
        <taxon>Ascomycota</taxon>
        <taxon>Pezizomycotina</taxon>
        <taxon>Dothideomycetes</taxon>
        <taxon>Pleosporomycetidae</taxon>
        <taxon>Pleosporales</taxon>
        <taxon>Pleosporineae</taxon>
        <taxon>Pleosporaceae</taxon>
        <taxon>Alternaria</taxon>
        <taxon>Alternaria sect. Panax</taxon>
    </lineage>
</organism>
<evidence type="ECO:0000256" key="7">
    <source>
        <dbReference type="ARBA" id="ARBA00022723"/>
    </source>
</evidence>
<keyword evidence="12" id="KW-1133">Transmembrane helix</keyword>
<dbReference type="Pfam" id="PF04757">
    <property type="entry name" value="Pex2_Pex12"/>
    <property type="match status" value="1"/>
</dbReference>
<dbReference type="GO" id="GO:0008270">
    <property type="term" value="F:zinc ion binding"/>
    <property type="evidence" value="ECO:0007669"/>
    <property type="project" value="UniProtKB-KW"/>
</dbReference>
<comment type="subcellular location">
    <subcellularLocation>
        <location evidence="1">Peroxisome membrane</location>
        <topology evidence="1">Multi-pass membrane protein</topology>
    </subcellularLocation>
</comment>
<comment type="similarity">
    <text evidence="3">Belongs to the pex2/pex10/pex12 family.</text>
</comment>
<dbReference type="EMBL" id="JAANER010000002">
    <property type="protein sequence ID" value="KAG9193030.1"/>
    <property type="molecule type" value="Genomic_DNA"/>
</dbReference>
<evidence type="ECO:0000313" key="17">
    <source>
        <dbReference type="EMBL" id="KAG9193030.1"/>
    </source>
</evidence>
<keyword evidence="6" id="KW-0812">Transmembrane</keyword>
<dbReference type="GO" id="GO:0016562">
    <property type="term" value="P:protein import into peroxisome matrix, receptor recycling"/>
    <property type="evidence" value="ECO:0007669"/>
    <property type="project" value="UniProtKB-ARBA"/>
</dbReference>
<keyword evidence="9" id="KW-0833">Ubl conjugation pathway</keyword>
<keyword evidence="8" id="KW-0863">Zinc-finger</keyword>
<feature type="compositionally biased region" description="Acidic residues" evidence="15">
    <location>
        <begin position="599"/>
        <end position="627"/>
    </location>
</feature>
<accession>A0AAD4NTN6</accession>
<evidence type="ECO:0000256" key="3">
    <source>
        <dbReference type="ARBA" id="ARBA00008704"/>
    </source>
</evidence>
<gene>
    <name evidence="17" type="ORF">G6011_03065</name>
</gene>
<dbReference type="Proteomes" id="UP001199106">
    <property type="component" value="Unassembled WGS sequence"/>
</dbReference>
<dbReference type="AlphaFoldDB" id="A0AAD4NTN6"/>
<feature type="region of interest" description="Disordered" evidence="15">
    <location>
        <begin position="557"/>
        <end position="627"/>
    </location>
</feature>
<keyword evidence="13" id="KW-0472">Membrane</keyword>
<protein>
    <recommendedName>
        <fullName evidence="16">Pex N-terminal domain-containing protein</fullName>
    </recommendedName>
</protein>
<feature type="domain" description="Pex N-terminal" evidence="16">
    <location>
        <begin position="179"/>
        <end position="371"/>
    </location>
</feature>
<evidence type="ECO:0000256" key="2">
    <source>
        <dbReference type="ARBA" id="ARBA00004906"/>
    </source>
</evidence>
<dbReference type="GO" id="GO:0005778">
    <property type="term" value="C:peroxisomal membrane"/>
    <property type="evidence" value="ECO:0007669"/>
    <property type="project" value="UniProtKB-SubCell"/>
</dbReference>
<evidence type="ECO:0000313" key="18">
    <source>
        <dbReference type="Proteomes" id="UP001199106"/>
    </source>
</evidence>
<name>A0AAD4NTN6_9PLEO</name>
<dbReference type="InterPro" id="IPR006845">
    <property type="entry name" value="Pex_N"/>
</dbReference>
<keyword evidence="11" id="KW-0653">Protein transport</keyword>
<evidence type="ECO:0000256" key="9">
    <source>
        <dbReference type="ARBA" id="ARBA00022786"/>
    </source>
</evidence>
<keyword evidence="4" id="KW-0813">Transport</keyword>
<feature type="region of interest" description="Disordered" evidence="15">
    <location>
        <begin position="514"/>
        <end position="542"/>
    </location>
</feature>
<feature type="compositionally biased region" description="Polar residues" evidence="15">
    <location>
        <begin position="59"/>
        <end position="76"/>
    </location>
</feature>
<dbReference type="PANTHER" id="PTHR23350">
    <property type="entry name" value="PEROXISOME ASSEMBLY PROTEIN 10"/>
    <property type="match status" value="1"/>
</dbReference>
<evidence type="ECO:0000256" key="5">
    <source>
        <dbReference type="ARBA" id="ARBA00022679"/>
    </source>
</evidence>
<feature type="compositionally biased region" description="Gly residues" evidence="15">
    <location>
        <begin position="28"/>
        <end position="43"/>
    </location>
</feature>
<evidence type="ECO:0000256" key="15">
    <source>
        <dbReference type="SAM" id="MobiDB-lite"/>
    </source>
</evidence>
<evidence type="ECO:0000256" key="8">
    <source>
        <dbReference type="ARBA" id="ARBA00022771"/>
    </source>
</evidence>
<evidence type="ECO:0000256" key="13">
    <source>
        <dbReference type="ARBA" id="ARBA00023136"/>
    </source>
</evidence>
<evidence type="ECO:0000256" key="4">
    <source>
        <dbReference type="ARBA" id="ARBA00022448"/>
    </source>
</evidence>
<evidence type="ECO:0000256" key="10">
    <source>
        <dbReference type="ARBA" id="ARBA00022833"/>
    </source>
</evidence>
<comment type="pathway">
    <text evidence="2">Protein modification; protein ubiquitination.</text>
</comment>
<dbReference type="InterPro" id="IPR025654">
    <property type="entry name" value="PEX2/10"/>
</dbReference>
<keyword evidence="14" id="KW-0576">Peroxisome</keyword>
<feature type="region of interest" description="Disordered" evidence="15">
    <location>
        <begin position="24"/>
        <end position="81"/>
    </location>
</feature>
<dbReference type="GO" id="GO:0016567">
    <property type="term" value="P:protein ubiquitination"/>
    <property type="evidence" value="ECO:0007669"/>
    <property type="project" value="UniProtKB-ARBA"/>
</dbReference>
<keyword evidence="5" id="KW-0808">Transferase</keyword>